<evidence type="ECO:0000313" key="1">
    <source>
        <dbReference type="Ensembl" id="ENSAPLP00000027727.1"/>
    </source>
</evidence>
<evidence type="ECO:0000313" key="2">
    <source>
        <dbReference type="Proteomes" id="UP000016666"/>
    </source>
</evidence>
<protein>
    <submittedName>
        <fullName evidence="1">Uncharacterized protein</fullName>
    </submittedName>
</protein>
<accession>A0A493TPD5</accession>
<dbReference type="Proteomes" id="UP000016666">
    <property type="component" value="Chromosome 10"/>
</dbReference>
<reference evidence="1" key="3">
    <citation type="submission" date="2025-09" db="UniProtKB">
        <authorList>
            <consortium name="Ensembl"/>
        </authorList>
    </citation>
    <scope>IDENTIFICATION</scope>
</reference>
<organism evidence="1 2">
    <name type="scientific">Anas platyrhynchos platyrhynchos</name>
    <name type="common">Northern mallard</name>
    <dbReference type="NCBI Taxonomy" id="8840"/>
    <lineage>
        <taxon>Eukaryota</taxon>
        <taxon>Metazoa</taxon>
        <taxon>Chordata</taxon>
        <taxon>Craniata</taxon>
        <taxon>Vertebrata</taxon>
        <taxon>Euteleostomi</taxon>
        <taxon>Archelosauria</taxon>
        <taxon>Archosauria</taxon>
        <taxon>Dinosauria</taxon>
        <taxon>Saurischia</taxon>
        <taxon>Theropoda</taxon>
        <taxon>Coelurosauria</taxon>
        <taxon>Aves</taxon>
        <taxon>Neognathae</taxon>
        <taxon>Galloanserae</taxon>
        <taxon>Anseriformes</taxon>
        <taxon>Anatidae</taxon>
        <taxon>Anatinae</taxon>
        <taxon>Anas</taxon>
    </lineage>
</organism>
<reference evidence="1 2" key="1">
    <citation type="submission" date="2017-10" db="EMBL/GenBank/DDBJ databases">
        <title>A new Pekin duck reference genome.</title>
        <authorList>
            <person name="Hou Z.-C."/>
            <person name="Zhou Z.-K."/>
            <person name="Zhu F."/>
            <person name="Hou S.-S."/>
        </authorList>
    </citation>
    <scope>NUCLEOTIDE SEQUENCE [LARGE SCALE GENOMIC DNA]</scope>
</reference>
<dbReference type="Ensembl" id="ENSAPLT00000040411.1">
    <property type="protein sequence ID" value="ENSAPLP00000027727.1"/>
    <property type="gene ID" value="ENSAPLG00000021744.1"/>
</dbReference>
<reference evidence="1" key="2">
    <citation type="submission" date="2025-08" db="UniProtKB">
        <authorList>
            <consortium name="Ensembl"/>
        </authorList>
    </citation>
    <scope>IDENTIFICATION</scope>
</reference>
<proteinExistence type="predicted"/>
<keyword evidence="2" id="KW-1185">Reference proteome</keyword>
<dbReference type="AlphaFoldDB" id="A0A493TPD5"/>
<sequence length="73" mass="7786">GSSQPQYLQVTMGTLPPPHINFPHTVRSLDRALEEAGSSGILCLSGRKLRDFPGSGYDLSDTTQAGVGLCRVK</sequence>
<dbReference type="STRING" id="8840.ENSAPLP00000027727"/>
<dbReference type="GeneTree" id="ENSGT00960000190399"/>
<name>A0A493TPD5_ANAPP</name>